<gene>
    <name evidence="1" type="ORF">PCOR1329_LOCUS5475</name>
</gene>
<name>A0ABN9PVU4_9DINO</name>
<protein>
    <submittedName>
        <fullName evidence="1">Uncharacterized protein</fullName>
    </submittedName>
</protein>
<dbReference type="Gene3D" id="1.20.1270.60">
    <property type="entry name" value="Arfaptin homology (AH) domain/BAR domain"/>
    <property type="match status" value="1"/>
</dbReference>
<sequence length="143" mass="16256">EKRQAHDRLARRYGSRCADAEAAALECLQGVAVKGDVRMKMGQRALTLSKQARLAEHEYYVSIDELNRAQALHDEHMPRVLAAIQDMEDKRGKLLKDGLMKLEVFETSWLRNLQYDLESVVKAAEAADAGQDLQAYIRQNRSE</sequence>
<evidence type="ECO:0000313" key="1">
    <source>
        <dbReference type="EMBL" id="CAK0795979.1"/>
    </source>
</evidence>
<dbReference type="Proteomes" id="UP001189429">
    <property type="component" value="Unassembled WGS sequence"/>
</dbReference>
<proteinExistence type="predicted"/>
<accession>A0ABN9PVU4</accession>
<feature type="non-terminal residue" evidence="1">
    <location>
        <position position="1"/>
    </location>
</feature>
<dbReference type="InterPro" id="IPR027267">
    <property type="entry name" value="AH/BAR_dom_sf"/>
</dbReference>
<comment type="caution">
    <text evidence="1">The sequence shown here is derived from an EMBL/GenBank/DDBJ whole genome shotgun (WGS) entry which is preliminary data.</text>
</comment>
<reference evidence="1" key="1">
    <citation type="submission" date="2023-10" db="EMBL/GenBank/DDBJ databases">
        <authorList>
            <person name="Chen Y."/>
            <person name="Shah S."/>
            <person name="Dougan E. K."/>
            <person name="Thang M."/>
            <person name="Chan C."/>
        </authorList>
    </citation>
    <scope>NUCLEOTIDE SEQUENCE [LARGE SCALE GENOMIC DNA]</scope>
</reference>
<evidence type="ECO:0000313" key="2">
    <source>
        <dbReference type="Proteomes" id="UP001189429"/>
    </source>
</evidence>
<keyword evidence="2" id="KW-1185">Reference proteome</keyword>
<organism evidence="1 2">
    <name type="scientific">Prorocentrum cordatum</name>
    <dbReference type="NCBI Taxonomy" id="2364126"/>
    <lineage>
        <taxon>Eukaryota</taxon>
        <taxon>Sar</taxon>
        <taxon>Alveolata</taxon>
        <taxon>Dinophyceae</taxon>
        <taxon>Prorocentrales</taxon>
        <taxon>Prorocentraceae</taxon>
        <taxon>Prorocentrum</taxon>
    </lineage>
</organism>
<dbReference type="SUPFAM" id="SSF103657">
    <property type="entry name" value="BAR/IMD domain-like"/>
    <property type="match status" value="1"/>
</dbReference>
<dbReference type="EMBL" id="CAUYUJ010001447">
    <property type="protein sequence ID" value="CAK0795979.1"/>
    <property type="molecule type" value="Genomic_DNA"/>
</dbReference>
<feature type="non-terminal residue" evidence="1">
    <location>
        <position position="143"/>
    </location>
</feature>